<sequence length="132" mass="15561">MKRADPRGKGVQVKSEIIRFYVHICIGHQYIKSNFFELSCNYNHSTFQITNLIITEQAIQFQLQKLKQLKMKLIFKSVQLQFYSSSSQNPPQLENIKYIIHYQTIIQSLPKSYFLIGKLGNTQYKLIKITQK</sequence>
<evidence type="ECO:0000313" key="1">
    <source>
        <dbReference type="EMBL" id="CAD8213139.1"/>
    </source>
</evidence>
<dbReference type="EMBL" id="CAJJDO010000174">
    <property type="protein sequence ID" value="CAD8213139.1"/>
    <property type="molecule type" value="Genomic_DNA"/>
</dbReference>
<proteinExistence type="predicted"/>
<gene>
    <name evidence="1" type="ORF">PPENT_87.1.T1740030</name>
</gene>
<reference evidence="1" key="1">
    <citation type="submission" date="2021-01" db="EMBL/GenBank/DDBJ databases">
        <authorList>
            <consortium name="Genoscope - CEA"/>
            <person name="William W."/>
        </authorList>
    </citation>
    <scope>NUCLEOTIDE SEQUENCE</scope>
</reference>
<evidence type="ECO:0000313" key="2">
    <source>
        <dbReference type="Proteomes" id="UP000689195"/>
    </source>
</evidence>
<dbReference type="Proteomes" id="UP000689195">
    <property type="component" value="Unassembled WGS sequence"/>
</dbReference>
<protein>
    <submittedName>
        <fullName evidence="1">Uncharacterized protein</fullName>
    </submittedName>
</protein>
<comment type="caution">
    <text evidence="1">The sequence shown here is derived from an EMBL/GenBank/DDBJ whole genome shotgun (WGS) entry which is preliminary data.</text>
</comment>
<accession>A0A8S1YHH2</accession>
<organism evidence="1 2">
    <name type="scientific">Paramecium pentaurelia</name>
    <dbReference type="NCBI Taxonomy" id="43138"/>
    <lineage>
        <taxon>Eukaryota</taxon>
        <taxon>Sar</taxon>
        <taxon>Alveolata</taxon>
        <taxon>Ciliophora</taxon>
        <taxon>Intramacronucleata</taxon>
        <taxon>Oligohymenophorea</taxon>
        <taxon>Peniculida</taxon>
        <taxon>Parameciidae</taxon>
        <taxon>Paramecium</taxon>
    </lineage>
</organism>
<keyword evidence="2" id="KW-1185">Reference proteome</keyword>
<dbReference type="AlphaFoldDB" id="A0A8S1YHH2"/>
<name>A0A8S1YHH2_9CILI</name>